<name>A0A448X7G4_9PLAT</name>
<keyword evidence="2" id="KW-1185">Reference proteome</keyword>
<comment type="caution">
    <text evidence="1">The sequence shown here is derived from an EMBL/GenBank/DDBJ whole genome shotgun (WGS) entry which is preliminary data.</text>
</comment>
<evidence type="ECO:0000313" key="1">
    <source>
        <dbReference type="EMBL" id="VEL29971.1"/>
    </source>
</evidence>
<reference evidence="1" key="1">
    <citation type="submission" date="2018-11" db="EMBL/GenBank/DDBJ databases">
        <authorList>
            <consortium name="Pathogen Informatics"/>
        </authorList>
    </citation>
    <scope>NUCLEOTIDE SEQUENCE</scope>
</reference>
<evidence type="ECO:0000313" key="2">
    <source>
        <dbReference type="Proteomes" id="UP000784294"/>
    </source>
</evidence>
<dbReference type="EMBL" id="CAAALY010108136">
    <property type="protein sequence ID" value="VEL29971.1"/>
    <property type="molecule type" value="Genomic_DNA"/>
</dbReference>
<organism evidence="1 2">
    <name type="scientific">Protopolystoma xenopodis</name>
    <dbReference type="NCBI Taxonomy" id="117903"/>
    <lineage>
        <taxon>Eukaryota</taxon>
        <taxon>Metazoa</taxon>
        <taxon>Spiralia</taxon>
        <taxon>Lophotrochozoa</taxon>
        <taxon>Platyhelminthes</taxon>
        <taxon>Monogenea</taxon>
        <taxon>Polyopisthocotylea</taxon>
        <taxon>Polystomatidea</taxon>
        <taxon>Polystomatidae</taxon>
        <taxon>Protopolystoma</taxon>
    </lineage>
</organism>
<gene>
    <name evidence="1" type="ORF">PXEA_LOCUS23411</name>
</gene>
<accession>A0A448X7G4</accession>
<proteinExistence type="predicted"/>
<sequence length="143" mass="15687">MCVTSTGVATLAYGICGKEVDIGWPTPLSITGAALHGKDKLGLICYRRVARCAFGCMSARQFDSSPVRMTTSNSIRQCLPVEHSQTASRHASLSCLSCQPVAPTSCPDSSCYMLKREEHELAEQMRQLVWLQLFDQCVNEAQL</sequence>
<protein>
    <submittedName>
        <fullName evidence="1">Uncharacterized protein</fullName>
    </submittedName>
</protein>
<dbReference type="AlphaFoldDB" id="A0A448X7G4"/>
<dbReference type="Proteomes" id="UP000784294">
    <property type="component" value="Unassembled WGS sequence"/>
</dbReference>